<dbReference type="SUPFAM" id="SSF49265">
    <property type="entry name" value="Fibronectin type III"/>
    <property type="match status" value="1"/>
</dbReference>
<protein>
    <submittedName>
        <fullName evidence="2">Uncharacterized protein</fullName>
    </submittedName>
</protein>
<name>A0A9W6SEC9_9ACTN</name>
<evidence type="ECO:0000313" key="2">
    <source>
        <dbReference type="EMBL" id="GLY92039.1"/>
    </source>
</evidence>
<evidence type="ECO:0000313" key="3">
    <source>
        <dbReference type="Proteomes" id="UP001165074"/>
    </source>
</evidence>
<dbReference type="GO" id="GO:0005975">
    <property type="term" value="P:carbohydrate metabolic process"/>
    <property type="evidence" value="ECO:0007669"/>
    <property type="project" value="UniProtKB-ARBA"/>
</dbReference>
<dbReference type="Proteomes" id="UP001165074">
    <property type="component" value="Unassembled WGS sequence"/>
</dbReference>
<proteinExistence type="predicted"/>
<dbReference type="InterPro" id="IPR016007">
    <property type="entry name" value="Alpha_rhamnosid"/>
</dbReference>
<accession>A0A9W6SEC9</accession>
<sequence>MRRISRGAPALALLLALGTLAAHPAAANESVGVTGLRAADLTAPLGIDDTTPPLSWQITATGSDVTQTAYEIQAATSADGLRHPDLWDSGRVASADQRVDYKGRRVGSRTQVYWRVRVWTHGGASPWSAPATWSTGLLSAGDWSAK</sequence>
<feature type="signal peptide" evidence="1">
    <location>
        <begin position="1"/>
        <end position="21"/>
    </location>
</feature>
<keyword evidence="3" id="KW-1185">Reference proteome</keyword>
<reference evidence="2" key="1">
    <citation type="submission" date="2023-03" db="EMBL/GenBank/DDBJ databases">
        <title>Actinoallomurus iriomotensis NBRC 103684.</title>
        <authorList>
            <person name="Ichikawa N."/>
            <person name="Sato H."/>
            <person name="Tonouchi N."/>
        </authorList>
    </citation>
    <scope>NUCLEOTIDE SEQUENCE</scope>
    <source>
        <strain evidence="2">NBRC 103684</strain>
    </source>
</reference>
<dbReference type="InterPro" id="IPR013783">
    <property type="entry name" value="Ig-like_fold"/>
</dbReference>
<evidence type="ECO:0000256" key="1">
    <source>
        <dbReference type="SAM" id="SignalP"/>
    </source>
</evidence>
<dbReference type="Gene3D" id="2.60.40.10">
    <property type="entry name" value="Immunoglobulins"/>
    <property type="match status" value="1"/>
</dbReference>
<dbReference type="Pfam" id="PF25788">
    <property type="entry name" value="Ig_Rha78A_N"/>
    <property type="match status" value="1"/>
</dbReference>
<dbReference type="AlphaFoldDB" id="A0A9W6SEC9"/>
<dbReference type="PANTHER" id="PTHR33307">
    <property type="entry name" value="ALPHA-RHAMNOSIDASE (EUROFUNG)"/>
    <property type="match status" value="1"/>
</dbReference>
<dbReference type="InterPro" id="IPR036116">
    <property type="entry name" value="FN3_sf"/>
</dbReference>
<dbReference type="RefSeq" id="WP_285583994.1">
    <property type="nucleotide sequence ID" value="NZ_BSTK01000024.1"/>
</dbReference>
<keyword evidence="1" id="KW-0732">Signal</keyword>
<feature type="chain" id="PRO_5040954049" evidence="1">
    <location>
        <begin position="22"/>
        <end position="146"/>
    </location>
</feature>
<dbReference type="EMBL" id="BSTK01000024">
    <property type="protein sequence ID" value="GLY92039.1"/>
    <property type="molecule type" value="Genomic_DNA"/>
</dbReference>
<comment type="caution">
    <text evidence="2">The sequence shown here is derived from an EMBL/GenBank/DDBJ whole genome shotgun (WGS) entry which is preliminary data.</text>
</comment>
<gene>
    <name evidence="2" type="ORF">Airi02_099670</name>
</gene>
<organism evidence="2 3">
    <name type="scientific">Actinoallomurus iriomotensis</name>
    <dbReference type="NCBI Taxonomy" id="478107"/>
    <lineage>
        <taxon>Bacteria</taxon>
        <taxon>Bacillati</taxon>
        <taxon>Actinomycetota</taxon>
        <taxon>Actinomycetes</taxon>
        <taxon>Streptosporangiales</taxon>
        <taxon>Thermomonosporaceae</taxon>
        <taxon>Actinoallomurus</taxon>
    </lineage>
</organism>
<dbReference type="PANTHER" id="PTHR33307:SF11">
    <property type="entry name" value="ALPHA-L-RHAMNOSIDASE"/>
    <property type="match status" value="1"/>
</dbReference>